<dbReference type="AlphaFoldDB" id="A0A8S0PPR7"/>
<dbReference type="EMBL" id="CACTIH010000107">
    <property type="protein sequence ID" value="CAA2954126.1"/>
    <property type="molecule type" value="Genomic_DNA"/>
</dbReference>
<reference evidence="1 2" key="1">
    <citation type="submission" date="2019-12" db="EMBL/GenBank/DDBJ databases">
        <authorList>
            <person name="Alioto T."/>
            <person name="Alioto T."/>
            <person name="Gomez Garrido J."/>
        </authorList>
    </citation>
    <scope>NUCLEOTIDE SEQUENCE [LARGE SCALE GENOMIC DNA]</scope>
</reference>
<evidence type="ECO:0000313" key="1">
    <source>
        <dbReference type="EMBL" id="CAA2954126.1"/>
    </source>
</evidence>
<protein>
    <submittedName>
        <fullName evidence="1">Uncharacterized protein</fullName>
    </submittedName>
</protein>
<dbReference type="Gramene" id="OE9A059554T1">
    <property type="protein sequence ID" value="OE9A059554C1"/>
    <property type="gene ID" value="OE9A059554"/>
</dbReference>
<feature type="non-terminal residue" evidence="1">
    <location>
        <position position="1"/>
    </location>
</feature>
<organism evidence="1 2">
    <name type="scientific">Olea europaea subsp. europaea</name>
    <dbReference type="NCBI Taxonomy" id="158383"/>
    <lineage>
        <taxon>Eukaryota</taxon>
        <taxon>Viridiplantae</taxon>
        <taxon>Streptophyta</taxon>
        <taxon>Embryophyta</taxon>
        <taxon>Tracheophyta</taxon>
        <taxon>Spermatophyta</taxon>
        <taxon>Magnoliopsida</taxon>
        <taxon>eudicotyledons</taxon>
        <taxon>Gunneridae</taxon>
        <taxon>Pentapetalae</taxon>
        <taxon>asterids</taxon>
        <taxon>lamiids</taxon>
        <taxon>Lamiales</taxon>
        <taxon>Oleaceae</taxon>
        <taxon>Oleeae</taxon>
        <taxon>Olea</taxon>
    </lineage>
</organism>
<dbReference type="Proteomes" id="UP000594638">
    <property type="component" value="Unassembled WGS sequence"/>
</dbReference>
<keyword evidence="2" id="KW-1185">Reference proteome</keyword>
<sequence>SHTITPNTITAATITTVTCNHPHSITVATTISNLQPTKTTTTIELTILCFDPFKSWLKSTLLVGIIALVCDAGLWQW</sequence>
<comment type="caution">
    <text evidence="1">The sequence shown here is derived from an EMBL/GenBank/DDBJ whole genome shotgun (WGS) entry which is preliminary data.</text>
</comment>
<gene>
    <name evidence="1" type="ORF">OLEA9_A059554</name>
</gene>
<name>A0A8S0PPR7_OLEEU</name>
<accession>A0A8S0PPR7</accession>
<evidence type="ECO:0000313" key="2">
    <source>
        <dbReference type="Proteomes" id="UP000594638"/>
    </source>
</evidence>
<feature type="non-terminal residue" evidence="1">
    <location>
        <position position="77"/>
    </location>
</feature>
<proteinExistence type="predicted"/>